<dbReference type="SUPFAM" id="SSF50998">
    <property type="entry name" value="Quinoprotein alcohol dehydrogenase-like"/>
    <property type="match status" value="1"/>
</dbReference>
<proteinExistence type="predicted"/>
<comment type="caution">
    <text evidence="1">The sequence shown here is derived from an EMBL/GenBank/DDBJ whole genome shotgun (WGS) entry which is preliminary data.</text>
</comment>
<dbReference type="Gene3D" id="2.130.10.10">
    <property type="entry name" value="YVTN repeat-like/Quinoprotein amine dehydrogenase"/>
    <property type="match status" value="1"/>
</dbReference>
<gene>
    <name evidence="1" type="ORF">ACFQ1S_33135</name>
</gene>
<reference evidence="2" key="1">
    <citation type="journal article" date="2019" name="Int. J. Syst. Evol. Microbiol.">
        <title>The Global Catalogue of Microorganisms (GCM) 10K type strain sequencing project: providing services to taxonomists for standard genome sequencing and annotation.</title>
        <authorList>
            <consortium name="The Broad Institute Genomics Platform"/>
            <consortium name="The Broad Institute Genome Sequencing Center for Infectious Disease"/>
            <person name="Wu L."/>
            <person name="Ma J."/>
        </authorList>
    </citation>
    <scope>NUCLEOTIDE SEQUENCE [LARGE SCALE GENOMIC DNA]</scope>
    <source>
        <strain evidence="2">JCM 31486</strain>
    </source>
</reference>
<dbReference type="InterPro" id="IPR015943">
    <property type="entry name" value="WD40/YVTN_repeat-like_dom_sf"/>
</dbReference>
<protein>
    <submittedName>
        <fullName evidence="1">Uncharacterized protein</fullName>
    </submittedName>
</protein>
<dbReference type="Proteomes" id="UP001597045">
    <property type="component" value="Unassembled WGS sequence"/>
</dbReference>
<evidence type="ECO:0000313" key="1">
    <source>
        <dbReference type="EMBL" id="MFD1050030.1"/>
    </source>
</evidence>
<sequence>SWVALPPDGSTSLHDGGGWPVDSYTPKDWASSVKSDQDIGSGGLLILPVGISAKYPHLGVQPGKDGKIRLLNLADLSGKGGPGNLGGELQSYSFSKMGNMRSQGAVWTNPKDGKAWVFITGHGGVAGFQIAVDSAGKPSLSLKWTLLNSWTTSAFVANGVLYAANGGGEHTTDLKTHQVQAIDPTTGKVAWTGSIGEHHWSSPIMANGVLYMIDGNSGGFGTGTSGHLIAWSL</sequence>
<evidence type="ECO:0000313" key="2">
    <source>
        <dbReference type="Proteomes" id="UP001597045"/>
    </source>
</evidence>
<accession>A0ABW3MKT0</accession>
<feature type="non-terminal residue" evidence="1">
    <location>
        <position position="1"/>
    </location>
</feature>
<dbReference type="InterPro" id="IPR011047">
    <property type="entry name" value="Quinoprotein_ADH-like_sf"/>
</dbReference>
<name>A0ABW3MKT0_9PSEU</name>
<dbReference type="EMBL" id="JBHTIS010002561">
    <property type="protein sequence ID" value="MFD1050030.1"/>
    <property type="molecule type" value="Genomic_DNA"/>
</dbReference>
<organism evidence="1 2">
    <name type="scientific">Kibdelosporangium lantanae</name>
    <dbReference type="NCBI Taxonomy" id="1497396"/>
    <lineage>
        <taxon>Bacteria</taxon>
        <taxon>Bacillati</taxon>
        <taxon>Actinomycetota</taxon>
        <taxon>Actinomycetes</taxon>
        <taxon>Pseudonocardiales</taxon>
        <taxon>Pseudonocardiaceae</taxon>
        <taxon>Kibdelosporangium</taxon>
    </lineage>
</organism>
<keyword evidence="2" id="KW-1185">Reference proteome</keyword>